<dbReference type="RefSeq" id="WP_116847906.1">
    <property type="nucleotide sequence ID" value="NZ_QTJU01000004.1"/>
</dbReference>
<dbReference type="AlphaFoldDB" id="A0A3E1NIR9"/>
<dbReference type="PANTHER" id="PTHR35535">
    <property type="entry name" value="HEAT SHOCK PROTEIN HSLJ"/>
    <property type="match status" value="1"/>
</dbReference>
<accession>A0A3E1NIR9</accession>
<gene>
    <name evidence="2" type="ORF">DXN05_14135</name>
</gene>
<dbReference type="InterPro" id="IPR038670">
    <property type="entry name" value="HslJ-like_sf"/>
</dbReference>
<organism evidence="2 3">
    <name type="scientific">Deminuibacter soli</name>
    <dbReference type="NCBI Taxonomy" id="2291815"/>
    <lineage>
        <taxon>Bacteria</taxon>
        <taxon>Pseudomonadati</taxon>
        <taxon>Bacteroidota</taxon>
        <taxon>Chitinophagia</taxon>
        <taxon>Chitinophagales</taxon>
        <taxon>Chitinophagaceae</taxon>
        <taxon>Deminuibacter</taxon>
    </lineage>
</organism>
<comment type="caution">
    <text evidence="2">The sequence shown here is derived from an EMBL/GenBank/DDBJ whole genome shotgun (WGS) entry which is preliminary data.</text>
</comment>
<keyword evidence="3" id="KW-1185">Reference proteome</keyword>
<evidence type="ECO:0000313" key="3">
    <source>
        <dbReference type="Proteomes" id="UP000261284"/>
    </source>
</evidence>
<dbReference type="Proteomes" id="UP000261284">
    <property type="component" value="Unassembled WGS sequence"/>
</dbReference>
<dbReference type="OrthoDB" id="5348860at2"/>
<dbReference type="EMBL" id="QTJU01000004">
    <property type="protein sequence ID" value="RFM27829.1"/>
    <property type="molecule type" value="Genomic_DNA"/>
</dbReference>
<dbReference type="InterPro" id="IPR005184">
    <property type="entry name" value="DUF306_Meta_HslJ"/>
</dbReference>
<reference evidence="2 3" key="1">
    <citation type="submission" date="2018-08" db="EMBL/GenBank/DDBJ databases">
        <title>Chitinophagaceae sp. K23C18032701, a novel bacterium isolated from forest soil.</title>
        <authorList>
            <person name="Wang C."/>
        </authorList>
    </citation>
    <scope>NUCLEOTIDE SEQUENCE [LARGE SCALE GENOMIC DNA]</scope>
    <source>
        <strain evidence="2 3">K23C18032701</strain>
    </source>
</reference>
<dbReference type="PANTHER" id="PTHR35535:SF1">
    <property type="entry name" value="HEAT SHOCK PROTEIN HSLJ"/>
    <property type="match status" value="1"/>
</dbReference>
<evidence type="ECO:0000313" key="2">
    <source>
        <dbReference type="EMBL" id="RFM27829.1"/>
    </source>
</evidence>
<dbReference type="InterPro" id="IPR053147">
    <property type="entry name" value="Hsp_HslJ-like"/>
</dbReference>
<evidence type="ECO:0000259" key="1">
    <source>
        <dbReference type="Pfam" id="PF03724"/>
    </source>
</evidence>
<name>A0A3E1NIR9_9BACT</name>
<dbReference type="PROSITE" id="PS51257">
    <property type="entry name" value="PROKAR_LIPOPROTEIN"/>
    <property type="match status" value="1"/>
</dbReference>
<dbReference type="Gene3D" id="2.40.128.270">
    <property type="match status" value="1"/>
</dbReference>
<sequence>MKPYFLYLLAGLAITLSCSCKTQQSTAAAGDGITGKQWRLTELYGQPVTVTGNSKIPGILLNATDKRITGNGGCNTFNGSYDIKDHSRISFSQMASTQMACIDMTTETKLLQALQTADNYTISGNQLSLNKARMAPLARFEAVAP</sequence>
<protein>
    <submittedName>
        <fullName evidence="2">META domain-containing protein</fullName>
    </submittedName>
</protein>
<feature type="domain" description="DUF306" evidence="1">
    <location>
        <begin position="32"/>
        <end position="141"/>
    </location>
</feature>
<proteinExistence type="predicted"/>
<dbReference type="Pfam" id="PF03724">
    <property type="entry name" value="META"/>
    <property type="match status" value="1"/>
</dbReference>